<proteinExistence type="predicted"/>
<evidence type="ECO:0000313" key="2">
    <source>
        <dbReference type="Proteomes" id="UP001054252"/>
    </source>
</evidence>
<accession>A0AAV5HQC8</accession>
<keyword evidence="2" id="KW-1185">Reference proteome</keyword>
<protein>
    <recommendedName>
        <fullName evidence="3">Ribosomal protein S4</fullName>
    </recommendedName>
</protein>
<comment type="caution">
    <text evidence="1">The sequence shown here is derived from an EMBL/GenBank/DDBJ whole genome shotgun (WGS) entry which is preliminary data.</text>
</comment>
<name>A0AAV5HQC8_9ROSI</name>
<reference evidence="1 2" key="1">
    <citation type="journal article" date="2021" name="Commun. Biol.">
        <title>The genome of Shorea leprosula (Dipterocarpaceae) highlights the ecological relevance of drought in aseasonal tropical rainforests.</title>
        <authorList>
            <person name="Ng K.K.S."/>
            <person name="Kobayashi M.J."/>
            <person name="Fawcett J.A."/>
            <person name="Hatakeyama M."/>
            <person name="Paape T."/>
            <person name="Ng C.H."/>
            <person name="Ang C.C."/>
            <person name="Tnah L.H."/>
            <person name="Lee C.T."/>
            <person name="Nishiyama T."/>
            <person name="Sese J."/>
            <person name="O'Brien M.J."/>
            <person name="Copetti D."/>
            <person name="Mohd Noor M.I."/>
            <person name="Ong R.C."/>
            <person name="Putra M."/>
            <person name="Sireger I.Z."/>
            <person name="Indrioko S."/>
            <person name="Kosugi Y."/>
            <person name="Izuno A."/>
            <person name="Isagi Y."/>
            <person name="Lee S.L."/>
            <person name="Shimizu K.K."/>
        </authorList>
    </citation>
    <scope>NUCLEOTIDE SEQUENCE [LARGE SCALE GENOMIC DNA]</scope>
    <source>
        <strain evidence="1">214</strain>
    </source>
</reference>
<dbReference type="EMBL" id="BPVZ01000002">
    <property type="protein sequence ID" value="GKU87220.1"/>
    <property type="molecule type" value="Genomic_DNA"/>
</dbReference>
<sequence>MMKERKLTLLAEVRFLRRRYNYLMQNKSPNILMERNLVQQKNLGIRGKSIVHRKNNGRKQTASKRMVPAFDLNQKGKIQNEKEVNLQFPPPLFDLNQMQQKTNCVKEVPLQNTMPGLDLNKKERVYSGNEATARSMTPIFDLNQISMEEEELQTNNDSLRIEELKKNSIGSGSDELHNDVKLSMCRSTGNGASRVGKRKITWQDQLALRV</sequence>
<dbReference type="Proteomes" id="UP001054252">
    <property type="component" value="Unassembled WGS sequence"/>
</dbReference>
<dbReference type="PANTHER" id="PTHR34807">
    <property type="entry name" value="OS08G0270800 PROTEIN"/>
    <property type="match status" value="1"/>
</dbReference>
<evidence type="ECO:0008006" key="3">
    <source>
        <dbReference type="Google" id="ProtNLM"/>
    </source>
</evidence>
<gene>
    <name evidence="1" type="ORF">SLEP1_g1661</name>
</gene>
<dbReference type="PANTHER" id="PTHR34807:SF3">
    <property type="entry name" value="OS08G0270800 PROTEIN"/>
    <property type="match status" value="1"/>
</dbReference>
<organism evidence="1 2">
    <name type="scientific">Rubroshorea leprosula</name>
    <dbReference type="NCBI Taxonomy" id="152421"/>
    <lineage>
        <taxon>Eukaryota</taxon>
        <taxon>Viridiplantae</taxon>
        <taxon>Streptophyta</taxon>
        <taxon>Embryophyta</taxon>
        <taxon>Tracheophyta</taxon>
        <taxon>Spermatophyta</taxon>
        <taxon>Magnoliopsida</taxon>
        <taxon>eudicotyledons</taxon>
        <taxon>Gunneridae</taxon>
        <taxon>Pentapetalae</taxon>
        <taxon>rosids</taxon>
        <taxon>malvids</taxon>
        <taxon>Malvales</taxon>
        <taxon>Dipterocarpaceae</taxon>
        <taxon>Rubroshorea</taxon>
    </lineage>
</organism>
<evidence type="ECO:0000313" key="1">
    <source>
        <dbReference type="EMBL" id="GKU87220.1"/>
    </source>
</evidence>
<dbReference type="AlphaFoldDB" id="A0AAV5HQC8"/>